<keyword evidence="11" id="KW-1185">Reference proteome</keyword>
<evidence type="ECO:0000313" key="10">
    <source>
        <dbReference type="EMBL" id="AMT97188.1"/>
    </source>
</evidence>
<name>A0ABN4N2I7_9GAMM</name>
<evidence type="ECO:0000256" key="1">
    <source>
        <dbReference type="ARBA" id="ARBA00006430"/>
    </source>
</evidence>
<evidence type="ECO:0000256" key="4">
    <source>
        <dbReference type="ARBA" id="ARBA00022597"/>
    </source>
</evidence>
<evidence type="ECO:0000256" key="3">
    <source>
        <dbReference type="ARBA" id="ARBA00022475"/>
    </source>
</evidence>
<organism evidence="10 11">
    <name type="scientific">Psychrobacter alimentarius</name>
    <dbReference type="NCBI Taxonomy" id="261164"/>
    <lineage>
        <taxon>Bacteria</taxon>
        <taxon>Pseudomonadati</taxon>
        <taxon>Pseudomonadota</taxon>
        <taxon>Gammaproteobacteria</taxon>
        <taxon>Moraxellales</taxon>
        <taxon>Moraxellaceae</taxon>
        <taxon>Psychrobacter</taxon>
    </lineage>
</organism>
<feature type="transmembrane region" description="Helical" evidence="9">
    <location>
        <begin position="146"/>
        <end position="168"/>
    </location>
</feature>
<keyword evidence="3" id="KW-1003">Cell membrane</keyword>
<keyword evidence="7 9" id="KW-1133">Transmembrane helix</keyword>
<sequence length="359" mass="37863">MENMDSYTGLDRLLLKILKIPGALMIVPLFLGVMFNTFAPQILDIGSFTTALFKNGLAVLIGLFFLAVGSQISFKTALPSVEKGVVLLLAKFGIAVIFGLSVAFFTPEGMLFGLLPIAIIAAMSNSNGSLYVALTSQFGNKTDKGAISILSINDGPFLTLVALGVAGLAAFPLLALFAAIFPMIFGFILGNSSIIARKFLAPGEKLIIPFAAFAIGAGINLEVLLGQGSVGILLGAATAVISGGTALLALYFWHRVRRHPKSCRNLVAAASEASVAGNAIATPAMVTALDPSYLPIQGAATAQIAAAVVTTAFILPFFVAWLAAWQKRQGITPENEDRFYEEKSIKREHVLKAEVNIKS</sequence>
<feature type="transmembrane region" description="Helical" evidence="9">
    <location>
        <begin position="111"/>
        <end position="134"/>
    </location>
</feature>
<dbReference type="GeneID" id="33059900"/>
<feature type="transmembrane region" description="Helical" evidence="9">
    <location>
        <begin position="51"/>
        <end position="72"/>
    </location>
</feature>
<keyword evidence="2" id="KW-0813">Transport</keyword>
<evidence type="ECO:0000256" key="5">
    <source>
        <dbReference type="ARBA" id="ARBA00022692"/>
    </source>
</evidence>
<reference evidence="10 11" key="1">
    <citation type="submission" date="2016-03" db="EMBL/GenBank/DDBJ databases">
        <title>Genome sequencing of Psychrobacter alimentarius PAMC 27889.</title>
        <authorList>
            <person name="Lee J."/>
            <person name="Kim O.-S."/>
        </authorList>
    </citation>
    <scope>NUCLEOTIDE SEQUENCE [LARGE SCALE GENOMIC DNA]</scope>
    <source>
        <strain evidence="10 11">PAMC 27889</strain>
    </source>
</reference>
<feature type="transmembrane region" description="Helical" evidence="9">
    <location>
        <begin position="20"/>
        <end position="39"/>
    </location>
</feature>
<evidence type="ECO:0000256" key="8">
    <source>
        <dbReference type="ARBA" id="ARBA00023136"/>
    </source>
</evidence>
<keyword evidence="6" id="KW-0769">Symport</keyword>
<dbReference type="Proteomes" id="UP000076104">
    <property type="component" value="Chromosome"/>
</dbReference>
<feature type="transmembrane region" description="Helical" evidence="9">
    <location>
        <begin position="231"/>
        <end position="253"/>
    </location>
</feature>
<proteinExistence type="inferred from homology"/>
<evidence type="ECO:0000256" key="7">
    <source>
        <dbReference type="ARBA" id="ARBA00022989"/>
    </source>
</evidence>
<keyword evidence="5 9" id="KW-0812">Transmembrane</keyword>
<dbReference type="InterPro" id="IPR004684">
    <property type="entry name" value="2keto-3dGluconate_permease"/>
</dbReference>
<evidence type="ECO:0000256" key="2">
    <source>
        <dbReference type="ARBA" id="ARBA00022448"/>
    </source>
</evidence>
<accession>A0ABN4N2I7</accession>
<feature type="transmembrane region" description="Helical" evidence="9">
    <location>
        <begin position="304"/>
        <end position="325"/>
    </location>
</feature>
<keyword evidence="8 9" id="KW-0472">Membrane</keyword>
<feature type="transmembrane region" description="Helical" evidence="9">
    <location>
        <begin position="84"/>
        <end position="105"/>
    </location>
</feature>
<dbReference type="RefSeq" id="WP_228139838.1">
    <property type="nucleotide sequence ID" value="NZ_CP014945.1"/>
</dbReference>
<evidence type="ECO:0000256" key="6">
    <source>
        <dbReference type="ARBA" id="ARBA00022847"/>
    </source>
</evidence>
<evidence type="ECO:0000313" key="11">
    <source>
        <dbReference type="Proteomes" id="UP000076104"/>
    </source>
</evidence>
<feature type="transmembrane region" description="Helical" evidence="9">
    <location>
        <begin position="206"/>
        <end position="225"/>
    </location>
</feature>
<feature type="transmembrane region" description="Helical" evidence="9">
    <location>
        <begin position="174"/>
        <end position="194"/>
    </location>
</feature>
<evidence type="ECO:0000256" key="9">
    <source>
        <dbReference type="SAM" id="Phobius"/>
    </source>
</evidence>
<keyword evidence="4" id="KW-0762">Sugar transport</keyword>
<gene>
    <name evidence="10" type="ORF">A3K91_1587</name>
</gene>
<protein>
    <submittedName>
        <fullName evidence="10">2-keto-3-deoxygluconate permease</fullName>
    </submittedName>
</protein>
<dbReference type="Pfam" id="PF03812">
    <property type="entry name" value="KdgT"/>
    <property type="match status" value="1"/>
</dbReference>
<dbReference type="EMBL" id="CP014945">
    <property type="protein sequence ID" value="AMT97188.1"/>
    <property type="molecule type" value="Genomic_DNA"/>
</dbReference>
<feature type="transmembrane region" description="Helical" evidence="9">
    <location>
        <begin position="265"/>
        <end position="284"/>
    </location>
</feature>
<comment type="similarity">
    <text evidence="1">Belongs to the KdgT transporter family.</text>
</comment>